<evidence type="ECO:0000313" key="3">
    <source>
        <dbReference type="EMBL" id="RMI45300.1"/>
    </source>
</evidence>
<feature type="transmembrane region" description="Helical" evidence="2">
    <location>
        <begin position="118"/>
        <end position="136"/>
    </location>
</feature>
<gene>
    <name evidence="3" type="ORF">EBO15_10260</name>
</gene>
<dbReference type="EMBL" id="RFFG01000014">
    <property type="protein sequence ID" value="RMI45300.1"/>
    <property type="molecule type" value="Genomic_DNA"/>
</dbReference>
<dbReference type="Proteomes" id="UP000282674">
    <property type="component" value="Unassembled WGS sequence"/>
</dbReference>
<dbReference type="GO" id="GO:0005524">
    <property type="term" value="F:ATP binding"/>
    <property type="evidence" value="ECO:0007669"/>
    <property type="project" value="UniProtKB-KW"/>
</dbReference>
<keyword evidence="2" id="KW-1133">Transmembrane helix</keyword>
<dbReference type="InterPro" id="IPR027417">
    <property type="entry name" value="P-loop_NTPase"/>
</dbReference>
<sequence length="711" mass="76384">MKTARRASAAPRKPNPPDRDTAQPEAGAERPGRLSAEGLFGSARTDLTATITLTWRQWMPHALAATVAGTGLALQAITASGAASPTETATVAAAVTIPAAVRASQLMRRRHPRWARRTLIAGLGIAAWLTTAPWGVGHDQLAVLAGLEMALAARWWQIHRIPHPPNSDDSDIAPDADEPVTELTDDDLSPFARQISLLWEEQVAVKTGPAPNSELLLPTPTRHGYEWKLKLAPGQQTYPEILNQVARIASGVDVGVTDVMIEKHREHRSPSWCRLQILENSPIEGNVDFTGPRRLDTLDGEPGYGILQLGPYADGEGEAPWRLYTPGSMWSGVVIGDSGIGKSRVTENIVISAVSRGDTEYWYIDPNRGGSSPALADHADWFATADDADDVLEAVLCIIDARAEENAVMRLTGFTPSPDRPGLLVVIDECHRIFTQDKAPEWARVAREGRKVGVSLLPASQYAGIITFGNNEPLRQSVMAGNSIAMRVTSKSGKGLMAGLEVDPLTLPELPGYGYTMRSEKLGGRTAPFRNRNTTPGGDAEAPARWLAMQPRPGLDTLTVTATLAAGTAYRDRHAVDESGRSASARRVEQLRAGHLPDDFLNGASPNDTSGHQAMPSVMAQVITFPTFTPVAAAPKAAEPAVGQPTPARQPVGLSDSQQAVWAAVAAGFDQPKEIGERVGLSPRQTQALLRQLLEDGHLTQPKYGRYRTAS</sequence>
<keyword evidence="3" id="KW-0547">Nucleotide-binding</keyword>
<proteinExistence type="predicted"/>
<feature type="compositionally biased region" description="Basic and acidic residues" evidence="1">
    <location>
        <begin position="15"/>
        <end position="32"/>
    </location>
</feature>
<name>A0A3M2M8J1_9ACTN</name>
<dbReference type="Gene3D" id="3.40.50.300">
    <property type="entry name" value="P-loop containing nucleotide triphosphate hydrolases"/>
    <property type="match status" value="1"/>
</dbReference>
<evidence type="ECO:0000313" key="4">
    <source>
        <dbReference type="Proteomes" id="UP000282674"/>
    </source>
</evidence>
<keyword evidence="4" id="KW-1185">Reference proteome</keyword>
<dbReference type="RefSeq" id="WP_122194105.1">
    <property type="nucleotide sequence ID" value="NZ_JBHSKC010000033.1"/>
</dbReference>
<comment type="caution">
    <text evidence="3">The sequence shown here is derived from an EMBL/GenBank/DDBJ whole genome shotgun (WGS) entry which is preliminary data.</text>
</comment>
<keyword evidence="2" id="KW-0472">Membrane</keyword>
<evidence type="ECO:0000256" key="2">
    <source>
        <dbReference type="SAM" id="Phobius"/>
    </source>
</evidence>
<feature type="region of interest" description="Disordered" evidence="1">
    <location>
        <begin position="1"/>
        <end position="36"/>
    </location>
</feature>
<reference evidence="3 4" key="1">
    <citation type="submission" date="2018-10" db="EMBL/GenBank/DDBJ databases">
        <title>Isolation from soil.</title>
        <authorList>
            <person name="Hu J."/>
        </authorList>
    </citation>
    <scope>NUCLEOTIDE SEQUENCE [LARGE SCALE GENOMIC DNA]</scope>
    <source>
        <strain evidence="3 4">NEAU-Ht49</strain>
    </source>
</reference>
<dbReference type="SUPFAM" id="SSF52540">
    <property type="entry name" value="P-loop containing nucleoside triphosphate hydrolases"/>
    <property type="match status" value="1"/>
</dbReference>
<keyword evidence="3" id="KW-0067">ATP-binding</keyword>
<protein>
    <submittedName>
        <fullName evidence="3">ATP-binding protein</fullName>
    </submittedName>
</protein>
<dbReference type="AlphaFoldDB" id="A0A3M2M8J1"/>
<dbReference type="OrthoDB" id="3648675at2"/>
<evidence type="ECO:0000256" key="1">
    <source>
        <dbReference type="SAM" id="MobiDB-lite"/>
    </source>
</evidence>
<keyword evidence="2" id="KW-0812">Transmembrane</keyword>
<organism evidence="3 4">
    <name type="scientific">Actinomadura harenae</name>
    <dbReference type="NCBI Taxonomy" id="2483351"/>
    <lineage>
        <taxon>Bacteria</taxon>
        <taxon>Bacillati</taxon>
        <taxon>Actinomycetota</taxon>
        <taxon>Actinomycetes</taxon>
        <taxon>Streptosporangiales</taxon>
        <taxon>Thermomonosporaceae</taxon>
        <taxon>Actinomadura</taxon>
    </lineage>
</organism>
<accession>A0A3M2M8J1</accession>